<feature type="transmembrane region" description="Helical" evidence="2">
    <location>
        <begin position="166"/>
        <end position="188"/>
    </location>
</feature>
<sequence>MGGFLGDTAATFFASVFDSIMKGIWSAVVNLLHAAFGLVDLLTGFTLTFDPQGNPVDPSIAVSWGVLRPLSLTIALGLFFWQLISTMLHGGRGFFRAASGPFAYGIALAATGGAVMLLLLASDELTQDLLSKGFEGATSFAGLLDNKKFGGLFTAEGAGQAVLNGVSAVTLGLIAIFGLLPAALGYLMEMVFREAAILVLVATIPITAAGLVAQTTASWFWRSLRWILAAVLMKPALALVMVIGVSLLANPQGLGGLLAGVGVLLIALFCPYTLFRLFSFVEPGTNAGAASRAWASSFVSSLSPGGGGGQANTSSGMDSAEASNTARFDQGGSGGGSSGLGGLGDLMDRTTAAAGQASNFANAQMDATAVGSPSGGRMSTGGASSGGPSRSDGGDSGTGGADDAGDAAPPPLPPPPGPPPASPASDDPTARRWAGLDDPPPPEQPPGSDGGGGGGPRPGGGGGPRPGGGGGGRGVSAGEVEEAAVVL</sequence>
<dbReference type="RefSeq" id="WP_169384094.1">
    <property type="nucleotide sequence ID" value="NZ_JAAXLA010000061.1"/>
</dbReference>
<feature type="compositionally biased region" description="Gly residues" evidence="1">
    <location>
        <begin position="331"/>
        <end position="343"/>
    </location>
</feature>
<accession>A0ABX1SGD9</accession>
<dbReference type="Proteomes" id="UP000820669">
    <property type="component" value="Unassembled WGS sequence"/>
</dbReference>
<feature type="transmembrane region" description="Helical" evidence="2">
    <location>
        <begin position="256"/>
        <end position="275"/>
    </location>
</feature>
<proteinExistence type="predicted"/>
<organism evidence="3 4">
    <name type="scientific">Pseudonocardia acidicola</name>
    <dbReference type="NCBI Taxonomy" id="2724939"/>
    <lineage>
        <taxon>Bacteria</taxon>
        <taxon>Bacillati</taxon>
        <taxon>Actinomycetota</taxon>
        <taxon>Actinomycetes</taxon>
        <taxon>Pseudonocardiales</taxon>
        <taxon>Pseudonocardiaceae</taxon>
        <taxon>Pseudonocardia</taxon>
    </lineage>
</organism>
<reference evidence="3 4" key="1">
    <citation type="submission" date="2020-04" db="EMBL/GenBank/DDBJ databases">
        <authorList>
            <person name="Klaysubun C."/>
            <person name="Duangmal K."/>
            <person name="Lipun K."/>
        </authorList>
    </citation>
    <scope>NUCLEOTIDE SEQUENCE [LARGE SCALE GENOMIC DNA]</scope>
    <source>
        <strain evidence="3 4">K10HN5</strain>
    </source>
</reference>
<feature type="transmembrane region" description="Helical" evidence="2">
    <location>
        <begin position="27"/>
        <end position="49"/>
    </location>
</feature>
<evidence type="ECO:0000313" key="4">
    <source>
        <dbReference type="Proteomes" id="UP000820669"/>
    </source>
</evidence>
<evidence type="ECO:0000256" key="2">
    <source>
        <dbReference type="SAM" id="Phobius"/>
    </source>
</evidence>
<feature type="compositionally biased region" description="Pro residues" evidence="1">
    <location>
        <begin position="408"/>
        <end position="422"/>
    </location>
</feature>
<gene>
    <name evidence="3" type="ORF">HF526_25445</name>
</gene>
<feature type="region of interest" description="Disordered" evidence="1">
    <location>
        <begin position="305"/>
        <end position="343"/>
    </location>
</feature>
<feature type="compositionally biased region" description="Low complexity" evidence="1">
    <location>
        <begin position="380"/>
        <end position="391"/>
    </location>
</feature>
<feature type="transmembrane region" description="Helical" evidence="2">
    <location>
        <begin position="195"/>
        <end position="220"/>
    </location>
</feature>
<keyword evidence="2" id="KW-0812">Transmembrane</keyword>
<feature type="region of interest" description="Disordered" evidence="1">
    <location>
        <begin position="368"/>
        <end position="487"/>
    </location>
</feature>
<keyword evidence="2" id="KW-0472">Membrane</keyword>
<feature type="transmembrane region" description="Helical" evidence="2">
    <location>
        <begin position="226"/>
        <end position="249"/>
    </location>
</feature>
<feature type="compositionally biased region" description="Gly residues" evidence="1">
    <location>
        <begin position="448"/>
        <end position="475"/>
    </location>
</feature>
<keyword evidence="4" id="KW-1185">Reference proteome</keyword>
<name>A0ABX1SGD9_9PSEU</name>
<keyword evidence="2" id="KW-1133">Transmembrane helix</keyword>
<comment type="caution">
    <text evidence="3">The sequence shown here is derived from an EMBL/GenBank/DDBJ whole genome shotgun (WGS) entry which is preliminary data.</text>
</comment>
<feature type="transmembrane region" description="Helical" evidence="2">
    <location>
        <begin position="102"/>
        <end position="121"/>
    </location>
</feature>
<protein>
    <recommendedName>
        <fullName evidence="5">TrbL/VirB6 plasmid conjugal transfer protein</fullName>
    </recommendedName>
</protein>
<evidence type="ECO:0000313" key="3">
    <source>
        <dbReference type="EMBL" id="NMI00626.1"/>
    </source>
</evidence>
<evidence type="ECO:0008006" key="5">
    <source>
        <dbReference type="Google" id="ProtNLM"/>
    </source>
</evidence>
<feature type="transmembrane region" description="Helical" evidence="2">
    <location>
        <begin position="61"/>
        <end position="81"/>
    </location>
</feature>
<feature type="compositionally biased region" description="Polar residues" evidence="1">
    <location>
        <begin position="311"/>
        <end position="327"/>
    </location>
</feature>
<evidence type="ECO:0000256" key="1">
    <source>
        <dbReference type="SAM" id="MobiDB-lite"/>
    </source>
</evidence>
<dbReference type="EMBL" id="JAAXLA010000061">
    <property type="protein sequence ID" value="NMI00626.1"/>
    <property type="molecule type" value="Genomic_DNA"/>
</dbReference>